<evidence type="ECO:0000313" key="1">
    <source>
        <dbReference type="EMBL" id="KYM78114.1"/>
    </source>
</evidence>
<dbReference type="Pfam" id="PF03564">
    <property type="entry name" value="DUF1759"/>
    <property type="match status" value="1"/>
</dbReference>
<dbReference type="AlphaFoldDB" id="A0A151HZK5"/>
<sequence>MEKLQYLQSALTGEAANKIKILTVAETNYRKAWDLLEARMNNVASLNALGVNVGSEILVNILENKLPTRPRKNCNYTNCIVCQKRHNALLHLTRHPPATIMTE</sequence>
<reference evidence="1 2" key="1">
    <citation type="submission" date="2015-09" db="EMBL/GenBank/DDBJ databases">
        <title>Atta colombica WGS genome.</title>
        <authorList>
            <person name="Nygaard S."/>
            <person name="Hu H."/>
            <person name="Boomsma J."/>
            <person name="Zhang G."/>
        </authorList>
    </citation>
    <scope>NUCLEOTIDE SEQUENCE [LARGE SCALE GENOMIC DNA]</scope>
    <source>
        <strain evidence="1">Treedump-2</strain>
        <tissue evidence="1">Whole body</tissue>
    </source>
</reference>
<dbReference type="InterPro" id="IPR005312">
    <property type="entry name" value="DUF1759"/>
</dbReference>
<gene>
    <name evidence="1" type="ORF">ALC53_11445</name>
</gene>
<name>A0A151HZK5_9HYME</name>
<dbReference type="Proteomes" id="UP000078540">
    <property type="component" value="Unassembled WGS sequence"/>
</dbReference>
<organism evidence="1 2">
    <name type="scientific">Atta colombica</name>
    <dbReference type="NCBI Taxonomy" id="520822"/>
    <lineage>
        <taxon>Eukaryota</taxon>
        <taxon>Metazoa</taxon>
        <taxon>Ecdysozoa</taxon>
        <taxon>Arthropoda</taxon>
        <taxon>Hexapoda</taxon>
        <taxon>Insecta</taxon>
        <taxon>Pterygota</taxon>
        <taxon>Neoptera</taxon>
        <taxon>Endopterygota</taxon>
        <taxon>Hymenoptera</taxon>
        <taxon>Apocrita</taxon>
        <taxon>Aculeata</taxon>
        <taxon>Formicoidea</taxon>
        <taxon>Formicidae</taxon>
        <taxon>Myrmicinae</taxon>
        <taxon>Atta</taxon>
    </lineage>
</organism>
<evidence type="ECO:0000313" key="2">
    <source>
        <dbReference type="Proteomes" id="UP000078540"/>
    </source>
</evidence>
<dbReference type="EMBL" id="KQ976689">
    <property type="protein sequence ID" value="KYM78114.1"/>
    <property type="molecule type" value="Genomic_DNA"/>
</dbReference>
<protein>
    <submittedName>
        <fullName evidence="1">Uncharacterized protein</fullName>
    </submittedName>
</protein>
<proteinExistence type="predicted"/>
<accession>A0A151HZK5</accession>
<keyword evidence="2" id="KW-1185">Reference proteome</keyword>